<dbReference type="InterPro" id="IPR005467">
    <property type="entry name" value="His_kinase_dom"/>
</dbReference>
<dbReference type="Proteomes" id="UP000031258">
    <property type="component" value="Unassembled WGS sequence"/>
</dbReference>
<dbReference type="PROSITE" id="PS50109">
    <property type="entry name" value="HIS_KIN"/>
    <property type="match status" value="1"/>
</dbReference>
<sequence>MNYKNFINILRWNYRLNYENSLFNKVYQLQLKPIYKSSILALCLICIVIILGTFYVEYYTIRKSVKLRAEQIHESLASTMLRYNESLLLAGKLLINNQNYKDESKVKQIFRRVNSLNPKLDIESITWHSKDLADNIGIYGAITTSSATNEFEEKFKYNSDKPIVTKLSKQDSNLKVMNLSIGLSDIKNNLIGYLDLPINLSNIITESTSHINLPFTFDIDTTNTPQNSRTNILIRHIPKIENLPYRVSIGYNKKYFLLSIFRLCLVRCMLTFVVGITLLVIYTLQQKKQIIKDYKDIFKQEIDSLKVSVNKLEKNNALIEAYKSSLNSTGCFNLELSKQKSLSIEIIRESNNTLAKLLNNELDIEVNYEKLKNVMQKIESITTQLLNNIVDNENYNTISLKALTDEIISLFSPIAIKQKITINNIIKGSVKIKANELILKQVLVSLLARAIRSLPEGSKIEISSRKEKQNIIFCFEDNGFGLTDNFLNSLQFKGQDEIEQLVGNLMIDYTHLPYVAQESLQGKLSTTHSHRQGNKVTLTMPSTQEEENIYSNSKIVFLHSNRSRQPL</sequence>
<keyword evidence="1" id="KW-1133">Transmembrane helix</keyword>
<dbReference type="SUPFAM" id="SSF55874">
    <property type="entry name" value="ATPase domain of HSP90 chaperone/DNA topoisomerase II/histidine kinase"/>
    <property type="match status" value="1"/>
</dbReference>
<comment type="caution">
    <text evidence="3">The sequence shown here is derived from an EMBL/GenBank/DDBJ whole genome shotgun (WGS) entry which is preliminary data.</text>
</comment>
<accession>A0A0C1QIA9</accession>
<dbReference type="AlphaFoldDB" id="A0A0C1QIA9"/>
<dbReference type="OrthoDB" id="368131at2"/>
<evidence type="ECO:0000256" key="1">
    <source>
        <dbReference type="SAM" id="Phobius"/>
    </source>
</evidence>
<dbReference type="InterPro" id="IPR036890">
    <property type="entry name" value="HATPase_C_sf"/>
</dbReference>
<dbReference type="RefSeq" id="WP_039456226.1">
    <property type="nucleotide sequence ID" value="NZ_JSWE01000096.1"/>
</dbReference>
<keyword evidence="1" id="KW-0472">Membrane</keyword>
<keyword evidence="1" id="KW-0812">Transmembrane</keyword>
<name>A0A0C1QIA9_9RICK</name>
<proteinExistence type="predicted"/>
<dbReference type="Gene3D" id="3.30.565.10">
    <property type="entry name" value="Histidine kinase-like ATPase, C-terminal domain"/>
    <property type="match status" value="1"/>
</dbReference>
<feature type="transmembrane region" description="Helical" evidence="1">
    <location>
        <begin position="255"/>
        <end position="282"/>
    </location>
</feature>
<evidence type="ECO:0000313" key="4">
    <source>
        <dbReference type="Proteomes" id="UP000031258"/>
    </source>
</evidence>
<reference evidence="3 4" key="1">
    <citation type="submission" date="2014-11" db="EMBL/GenBank/DDBJ databases">
        <title>A Rickettsiales Symbiont of Amoebae With Ancient Features.</title>
        <authorList>
            <person name="Schulz F."/>
            <person name="Martijn J."/>
            <person name="Wascher F."/>
            <person name="Kostanjsek R."/>
            <person name="Ettema T.J."/>
            <person name="Horn M."/>
        </authorList>
    </citation>
    <scope>NUCLEOTIDE SEQUENCE [LARGE SCALE GENOMIC DNA]</scope>
    <source>
        <strain evidence="3 4">UWC36</strain>
    </source>
</reference>
<feature type="transmembrane region" description="Helical" evidence="1">
    <location>
        <begin position="39"/>
        <end position="58"/>
    </location>
</feature>
<gene>
    <name evidence="3" type="ORF">NF27_DT00080</name>
</gene>
<organism evidence="3 4">
    <name type="scientific">Candidatus Jidaibacter acanthamoebae</name>
    <dbReference type="NCBI Taxonomy" id="86105"/>
    <lineage>
        <taxon>Bacteria</taxon>
        <taxon>Pseudomonadati</taxon>
        <taxon>Pseudomonadota</taxon>
        <taxon>Alphaproteobacteria</taxon>
        <taxon>Rickettsiales</taxon>
        <taxon>Candidatus Midichloriaceae</taxon>
        <taxon>Candidatus Jidaibacter</taxon>
    </lineage>
</organism>
<evidence type="ECO:0000313" key="3">
    <source>
        <dbReference type="EMBL" id="KIE05234.1"/>
    </source>
</evidence>
<dbReference type="EMBL" id="JSWE01000096">
    <property type="protein sequence ID" value="KIE05234.1"/>
    <property type="molecule type" value="Genomic_DNA"/>
</dbReference>
<feature type="domain" description="Histidine kinase" evidence="2">
    <location>
        <begin position="345"/>
        <end position="544"/>
    </location>
</feature>
<dbReference type="STRING" id="86105.NF27_DT00080"/>
<protein>
    <recommendedName>
        <fullName evidence="2">Histidine kinase domain-containing protein</fullName>
    </recommendedName>
</protein>
<evidence type="ECO:0000259" key="2">
    <source>
        <dbReference type="PROSITE" id="PS50109"/>
    </source>
</evidence>
<keyword evidence="4" id="KW-1185">Reference proteome</keyword>